<dbReference type="InterPro" id="IPR024046">
    <property type="entry name" value="Flagellar_assmbl_FliW_dom_sf"/>
</dbReference>
<dbReference type="GO" id="GO:0006417">
    <property type="term" value="P:regulation of translation"/>
    <property type="evidence" value="ECO:0007669"/>
    <property type="project" value="UniProtKB-KW"/>
</dbReference>
<evidence type="ECO:0000256" key="4">
    <source>
        <dbReference type="HAMAP-Rule" id="MF_01185"/>
    </source>
</evidence>
<dbReference type="RefSeq" id="WP_078484065.1">
    <property type="nucleotide sequence ID" value="NZ_MPRL01000045.1"/>
</dbReference>
<dbReference type="HAMAP" id="MF_01185">
    <property type="entry name" value="FliW"/>
    <property type="match status" value="1"/>
</dbReference>
<keyword evidence="1 4" id="KW-0963">Cytoplasm</keyword>
<dbReference type="Pfam" id="PF02623">
    <property type="entry name" value="FliW"/>
    <property type="match status" value="1"/>
</dbReference>
<dbReference type="OrthoDB" id="9801235at2"/>
<dbReference type="PANTHER" id="PTHR39190">
    <property type="entry name" value="FLAGELLAR ASSEMBLY FACTOR FLIW"/>
    <property type="match status" value="1"/>
</dbReference>
<dbReference type="AlphaFoldDB" id="A0A1T2L3K3"/>
<comment type="function">
    <text evidence="4">Acts as an anti-CsrA protein, binds CsrA and prevents it from repressing translation of its target genes, one of which is flagellin. Binds to flagellin and participates in the assembly of the flagellum.</text>
</comment>
<dbReference type="Proteomes" id="UP000191110">
    <property type="component" value="Unassembled WGS sequence"/>
</dbReference>
<dbReference type="InterPro" id="IPR003775">
    <property type="entry name" value="Flagellar_assembly_factor_FliW"/>
</dbReference>
<comment type="similarity">
    <text evidence="4">Belongs to the FliW family.</text>
</comment>
<dbReference type="Gene3D" id="2.30.290.10">
    <property type="entry name" value="BH3618-like"/>
    <property type="match status" value="1"/>
</dbReference>
<evidence type="ECO:0000313" key="6">
    <source>
        <dbReference type="Proteomes" id="UP000191110"/>
    </source>
</evidence>
<evidence type="ECO:0000256" key="2">
    <source>
        <dbReference type="ARBA" id="ARBA00022795"/>
    </source>
</evidence>
<organism evidence="5 6">
    <name type="scientific">Solemya pervernicosa gill symbiont</name>
    <dbReference type="NCBI Taxonomy" id="642797"/>
    <lineage>
        <taxon>Bacteria</taxon>
        <taxon>Pseudomonadati</taxon>
        <taxon>Pseudomonadota</taxon>
        <taxon>Gammaproteobacteria</taxon>
        <taxon>sulfur-oxidizing symbionts</taxon>
    </lineage>
</organism>
<keyword evidence="2 4" id="KW-1005">Bacterial flagellum biogenesis</keyword>
<keyword evidence="3 4" id="KW-0810">Translation regulation</keyword>
<evidence type="ECO:0000313" key="5">
    <source>
        <dbReference type="EMBL" id="OOZ39664.1"/>
    </source>
</evidence>
<dbReference type="SUPFAM" id="SSF141457">
    <property type="entry name" value="BH3618-like"/>
    <property type="match status" value="1"/>
</dbReference>
<name>A0A1T2L3K3_9GAMM</name>
<sequence>MEINSTRFGVQEISSDTVIEMPNGMVGFEGLHKFKLFHNEESESPNLFWLQSIDDADISFAVTDPELFNVAFEFTLSDEESELLQLGELNDLSVMLLVYRGDESMGELLPQPKVGAPSVRASLTGPILINTAKCIGLQKVFPRISYTTIVREA</sequence>
<gene>
    <name evidence="4" type="primary">fliW</name>
    <name evidence="5" type="ORF">BOW53_10645</name>
</gene>
<keyword evidence="4" id="KW-0143">Chaperone</keyword>
<dbReference type="EMBL" id="MPRL01000045">
    <property type="protein sequence ID" value="OOZ39664.1"/>
    <property type="molecule type" value="Genomic_DNA"/>
</dbReference>
<comment type="subcellular location">
    <subcellularLocation>
        <location evidence="4">Cytoplasm</location>
    </subcellularLocation>
</comment>
<proteinExistence type="inferred from homology"/>
<dbReference type="GO" id="GO:0044780">
    <property type="term" value="P:bacterial-type flagellum assembly"/>
    <property type="evidence" value="ECO:0007669"/>
    <property type="project" value="UniProtKB-UniRule"/>
</dbReference>
<evidence type="ECO:0000256" key="1">
    <source>
        <dbReference type="ARBA" id="ARBA00022490"/>
    </source>
</evidence>
<accession>A0A1T2L3K3</accession>
<comment type="subunit">
    <text evidence="4">Interacts with translational regulator CsrA and flagellin(s).</text>
</comment>
<reference evidence="5 6" key="1">
    <citation type="submission" date="2016-11" db="EMBL/GenBank/DDBJ databases">
        <title>Mixed transmission modes and dynamic genome evolution in an obligate animal-bacterial symbiosis.</title>
        <authorList>
            <person name="Russell S.L."/>
            <person name="Corbett-Detig R.B."/>
            <person name="Cavanaugh C.M."/>
        </authorList>
    </citation>
    <scope>NUCLEOTIDE SEQUENCE [LARGE SCALE GENOMIC DNA]</scope>
    <source>
        <strain evidence="5">Sveles-Q1</strain>
    </source>
</reference>
<keyword evidence="6" id="KW-1185">Reference proteome</keyword>
<evidence type="ECO:0000256" key="3">
    <source>
        <dbReference type="ARBA" id="ARBA00022845"/>
    </source>
</evidence>
<comment type="caution">
    <text evidence="5">The sequence shown here is derived from an EMBL/GenBank/DDBJ whole genome shotgun (WGS) entry which is preliminary data.</text>
</comment>
<dbReference type="GO" id="GO:0005737">
    <property type="term" value="C:cytoplasm"/>
    <property type="evidence" value="ECO:0007669"/>
    <property type="project" value="UniProtKB-SubCell"/>
</dbReference>
<dbReference type="PANTHER" id="PTHR39190:SF1">
    <property type="entry name" value="FLAGELLAR ASSEMBLY FACTOR FLIW"/>
    <property type="match status" value="1"/>
</dbReference>
<protein>
    <recommendedName>
        <fullName evidence="4">Flagellar assembly factor FliW</fullName>
    </recommendedName>
</protein>